<accession>A0AAW1CYS5</accession>
<proteinExistence type="predicted"/>
<dbReference type="PROSITE" id="PS50882">
    <property type="entry name" value="YTH"/>
    <property type="match status" value="1"/>
</dbReference>
<dbReference type="Proteomes" id="UP001461498">
    <property type="component" value="Unassembled WGS sequence"/>
</dbReference>
<dbReference type="InterPro" id="IPR045168">
    <property type="entry name" value="YTH_prot"/>
</dbReference>
<feature type="compositionally biased region" description="Basic and acidic residues" evidence="1">
    <location>
        <begin position="122"/>
        <end position="136"/>
    </location>
</feature>
<feature type="domain" description="YTH" evidence="2">
    <location>
        <begin position="181"/>
        <end position="321"/>
    </location>
</feature>
<feature type="region of interest" description="Disordered" evidence="1">
    <location>
        <begin position="1"/>
        <end position="164"/>
    </location>
</feature>
<dbReference type="InterPro" id="IPR007275">
    <property type="entry name" value="YTH_domain"/>
</dbReference>
<dbReference type="GO" id="GO:0003729">
    <property type="term" value="F:mRNA binding"/>
    <property type="evidence" value="ECO:0007669"/>
    <property type="project" value="TreeGrafter"/>
</dbReference>
<dbReference type="Pfam" id="PF04146">
    <property type="entry name" value="YTH"/>
    <property type="match status" value="1"/>
</dbReference>
<feature type="compositionally biased region" description="Low complexity" evidence="1">
    <location>
        <begin position="411"/>
        <end position="436"/>
    </location>
</feature>
<evidence type="ECO:0000259" key="2">
    <source>
        <dbReference type="PROSITE" id="PS50882"/>
    </source>
</evidence>
<sequence>MDDLEDMGIADGDESIPEEEIKNEERRSYKFREEHGEDEEDDSGEAIELEAGDIKCNMSDNRKPTVGCTSGGEPVDISDYDTRSEVSSEPEYDTRSEVSSSSDGEWGKKNKNKANKRSSHKLVNERRAGSSRDHERHKERHKQMHEEERNARHRKSRGGKESTTSKVYDYATKLNYLFRDARFYMIKSNNAENVTLSKVKGVWSTLPMNEAKLNHAYSEARNVLLIFSVKESGKFAGFARLASEVSYNEPPINWVSLSTGDWGNKTAFGGVFKVDWISRKELPFTATSHLYNPWNLGKPVKIGRDGQDIPPKVGSALCRLFPEDETIELNPILRKSKEAGERRRAAKRALQKFTIPYGPPFISPPYRSRGGGGGPPYRTSGSLSRVGTSSRGYRRGRITDSGGYPTDIDYYPSSSSHHYESGGPSLHYEPPRYYDGPPLPPRTTEFPEERSYDYDRTYDRERSYEREKSPERESRRYERSYEKSEYYYRSLERRTRDRSRSPRSPRERSSRFYRESYRR</sequence>
<gene>
    <name evidence="3" type="ORF">O3M35_011516</name>
</gene>
<feature type="compositionally biased region" description="Basic and acidic residues" evidence="1">
    <location>
        <begin position="19"/>
        <end position="35"/>
    </location>
</feature>
<name>A0AAW1CYS5_9HEMI</name>
<keyword evidence="4" id="KW-1185">Reference proteome</keyword>
<evidence type="ECO:0000256" key="1">
    <source>
        <dbReference type="SAM" id="MobiDB-lite"/>
    </source>
</evidence>
<protein>
    <recommendedName>
        <fullName evidence="2">YTH domain-containing protein</fullName>
    </recommendedName>
</protein>
<organism evidence="3 4">
    <name type="scientific">Rhynocoris fuscipes</name>
    <dbReference type="NCBI Taxonomy" id="488301"/>
    <lineage>
        <taxon>Eukaryota</taxon>
        <taxon>Metazoa</taxon>
        <taxon>Ecdysozoa</taxon>
        <taxon>Arthropoda</taxon>
        <taxon>Hexapoda</taxon>
        <taxon>Insecta</taxon>
        <taxon>Pterygota</taxon>
        <taxon>Neoptera</taxon>
        <taxon>Paraneoptera</taxon>
        <taxon>Hemiptera</taxon>
        <taxon>Heteroptera</taxon>
        <taxon>Panheteroptera</taxon>
        <taxon>Cimicomorpha</taxon>
        <taxon>Reduviidae</taxon>
        <taxon>Harpactorinae</taxon>
        <taxon>Harpactorini</taxon>
        <taxon>Rhynocoris</taxon>
    </lineage>
</organism>
<feature type="compositionally biased region" description="Acidic residues" evidence="1">
    <location>
        <begin position="1"/>
        <end position="18"/>
    </location>
</feature>
<feature type="region of interest" description="Disordered" evidence="1">
    <location>
        <begin position="361"/>
        <end position="519"/>
    </location>
</feature>
<feature type="compositionally biased region" description="Acidic residues" evidence="1">
    <location>
        <begin position="36"/>
        <end position="51"/>
    </location>
</feature>
<dbReference type="GO" id="GO:0000398">
    <property type="term" value="P:mRNA splicing, via spliceosome"/>
    <property type="evidence" value="ECO:0007669"/>
    <property type="project" value="TreeGrafter"/>
</dbReference>
<feature type="compositionally biased region" description="Basic residues" evidence="1">
    <location>
        <begin position="109"/>
        <end position="120"/>
    </location>
</feature>
<dbReference type="CDD" id="cd21134">
    <property type="entry name" value="YTH"/>
    <property type="match status" value="1"/>
</dbReference>
<dbReference type="GO" id="GO:1990247">
    <property type="term" value="F:N6-methyladenosine-containing RNA reader activity"/>
    <property type="evidence" value="ECO:0007669"/>
    <property type="project" value="TreeGrafter"/>
</dbReference>
<dbReference type="PANTHER" id="PTHR12357">
    <property type="entry name" value="YTH YT521-B HOMOLOGY DOMAIN-CONTAINING"/>
    <property type="match status" value="1"/>
</dbReference>
<evidence type="ECO:0000313" key="3">
    <source>
        <dbReference type="EMBL" id="KAK9502814.1"/>
    </source>
</evidence>
<feature type="compositionally biased region" description="Basic and acidic residues" evidence="1">
    <location>
        <begin position="80"/>
        <end position="96"/>
    </location>
</feature>
<evidence type="ECO:0000313" key="4">
    <source>
        <dbReference type="Proteomes" id="UP001461498"/>
    </source>
</evidence>
<dbReference type="PANTHER" id="PTHR12357:SF3">
    <property type="entry name" value="YTH DOMAIN-CONTAINING PROTEIN 1"/>
    <property type="match status" value="1"/>
</dbReference>
<dbReference type="AlphaFoldDB" id="A0AAW1CYS5"/>
<dbReference type="EMBL" id="JAPXFL010000008">
    <property type="protein sequence ID" value="KAK9502814.1"/>
    <property type="molecule type" value="Genomic_DNA"/>
</dbReference>
<dbReference type="GO" id="GO:0000381">
    <property type="term" value="P:regulation of alternative mRNA splicing, via spliceosome"/>
    <property type="evidence" value="ECO:0007669"/>
    <property type="project" value="TreeGrafter"/>
</dbReference>
<reference evidence="3 4" key="1">
    <citation type="submission" date="2022-12" db="EMBL/GenBank/DDBJ databases">
        <title>Chromosome-level genome assembly of true bugs.</title>
        <authorList>
            <person name="Ma L."/>
            <person name="Li H."/>
        </authorList>
    </citation>
    <scope>NUCLEOTIDE SEQUENCE [LARGE SCALE GENOMIC DNA]</scope>
    <source>
        <strain evidence="3">Lab_2022b</strain>
    </source>
</reference>
<comment type="caution">
    <text evidence="3">The sequence shown here is derived from an EMBL/GenBank/DDBJ whole genome shotgun (WGS) entry which is preliminary data.</text>
</comment>
<dbReference type="Gene3D" id="3.10.590.10">
    <property type="entry name" value="ph1033 like domains"/>
    <property type="match status" value="1"/>
</dbReference>
<feature type="compositionally biased region" description="Basic and acidic residues" evidence="1">
    <location>
        <begin position="445"/>
        <end position="519"/>
    </location>
</feature>
<dbReference type="GO" id="GO:0005654">
    <property type="term" value="C:nucleoplasm"/>
    <property type="evidence" value="ECO:0007669"/>
    <property type="project" value="TreeGrafter"/>
</dbReference>